<keyword evidence="1" id="KW-1133">Transmembrane helix</keyword>
<keyword evidence="1" id="KW-0472">Membrane</keyword>
<evidence type="ECO:0000256" key="1">
    <source>
        <dbReference type="SAM" id="Phobius"/>
    </source>
</evidence>
<organism evidence="2 3">
    <name type="scientific">Nocardioides acrostichi</name>
    <dbReference type="NCBI Taxonomy" id="2784339"/>
    <lineage>
        <taxon>Bacteria</taxon>
        <taxon>Bacillati</taxon>
        <taxon>Actinomycetota</taxon>
        <taxon>Actinomycetes</taxon>
        <taxon>Propionibacteriales</taxon>
        <taxon>Nocardioidaceae</taxon>
        <taxon>Nocardioides</taxon>
    </lineage>
</organism>
<dbReference type="Proteomes" id="UP000656804">
    <property type="component" value="Unassembled WGS sequence"/>
</dbReference>
<dbReference type="RefSeq" id="WP_194503860.1">
    <property type="nucleotide sequence ID" value="NZ_JADIVZ010000006.1"/>
</dbReference>
<dbReference type="AlphaFoldDB" id="A0A930YDL6"/>
<name>A0A930YDL6_9ACTN</name>
<dbReference type="EMBL" id="JADIVZ010000006">
    <property type="protein sequence ID" value="MBF4162594.1"/>
    <property type="molecule type" value="Genomic_DNA"/>
</dbReference>
<evidence type="ECO:0000313" key="2">
    <source>
        <dbReference type="EMBL" id="MBF4162594.1"/>
    </source>
</evidence>
<keyword evidence="1" id="KW-0812">Transmembrane</keyword>
<evidence type="ECO:0000313" key="3">
    <source>
        <dbReference type="Proteomes" id="UP000656804"/>
    </source>
</evidence>
<feature type="transmembrane region" description="Helical" evidence="1">
    <location>
        <begin position="103"/>
        <end position="125"/>
    </location>
</feature>
<accession>A0A930YDL6</accession>
<proteinExistence type="predicted"/>
<keyword evidence="3" id="KW-1185">Reference proteome</keyword>
<protein>
    <submittedName>
        <fullName evidence="2">Uncharacterized protein</fullName>
    </submittedName>
</protein>
<reference evidence="2" key="1">
    <citation type="submission" date="2020-11" db="EMBL/GenBank/DDBJ databases">
        <title>Nocardioides sp. CBS4Y-1, whole genome shotgun sequence.</title>
        <authorList>
            <person name="Tuo L."/>
        </authorList>
    </citation>
    <scope>NUCLEOTIDE SEQUENCE</scope>
    <source>
        <strain evidence="2">CBS4Y-1</strain>
    </source>
</reference>
<comment type="caution">
    <text evidence="2">The sequence shown here is derived from an EMBL/GenBank/DDBJ whole genome shotgun (WGS) entry which is preliminary data.</text>
</comment>
<sequence length="386" mass="41369">MTAKKFSTILAAAEKAAEPTILATQEAHAAALERQRNADPDLEAAEDRLADIEGSWRRGEDEYNTTQHSEAVSAVKRAELRKAGAKRAIGDAQRRLLSTDVRLASALTGALGIVLPGVTIVPTFVVPKDAAKASDLPVCLIVQSKETELRKNGTVAGHVEVVYFRDNIHRPLDAREVERACDRLGLHVDAQGFVSSTENRDTLRLVVNSAHESDPVLAKVGRPEVLTGKVAHALADAVRYGTSTVAHRGDDNLWASSHLEVLPMDSTIVAEEVTEDGRRTLTVRGTLGVRLLKNCDPLAALDGVLTELDRGRFVSGLGMLTSVRLLPAGEVETEASKVAQQIARAGGERLDASRLGFEALDHNAYTFEAVLSSRTDPANVTTGKAA</sequence>
<gene>
    <name evidence="2" type="ORF">ISG29_12930</name>
</gene>